<organism evidence="2 3">
    <name type="scientific">Neovison vison</name>
    <name type="common">American mink</name>
    <name type="synonym">Mustela vison</name>
    <dbReference type="NCBI Taxonomy" id="452646"/>
    <lineage>
        <taxon>Eukaryota</taxon>
        <taxon>Metazoa</taxon>
        <taxon>Chordata</taxon>
        <taxon>Craniata</taxon>
        <taxon>Vertebrata</taxon>
        <taxon>Euteleostomi</taxon>
        <taxon>Mammalia</taxon>
        <taxon>Eutheria</taxon>
        <taxon>Laurasiatheria</taxon>
        <taxon>Carnivora</taxon>
        <taxon>Caniformia</taxon>
        <taxon>Musteloidea</taxon>
        <taxon>Mustelidae</taxon>
        <taxon>Mustelinae</taxon>
        <taxon>Neogale</taxon>
    </lineage>
</organism>
<accession>A0A8C7ATP8</accession>
<dbReference type="GeneTree" id="ENSGT00900000143758"/>
<keyword evidence="3" id="KW-1185">Reference proteome</keyword>
<reference evidence="2" key="1">
    <citation type="submission" date="2025-08" db="UniProtKB">
        <authorList>
            <consortium name="Ensembl"/>
        </authorList>
    </citation>
    <scope>IDENTIFICATION</scope>
</reference>
<sequence>MTSLASALFCYSGLAAMFILAGFGVSRVMDSQASMCVSLTLPLRLSHTTYLCLHPSSCPQLPRLLRWKVRLSPGCPDIRLALSLSGRLAQPRGLLLQLPLRTLHGHTRVNSPCWFSVPSWWSYTLVEKMNEHT</sequence>
<keyword evidence="1" id="KW-1133">Transmembrane helix</keyword>
<protein>
    <submittedName>
        <fullName evidence="2">Uncharacterized protein</fullName>
    </submittedName>
</protein>
<evidence type="ECO:0000313" key="2">
    <source>
        <dbReference type="Ensembl" id="ENSNVIP00000011933.1"/>
    </source>
</evidence>
<keyword evidence="1" id="KW-0812">Transmembrane</keyword>
<feature type="transmembrane region" description="Helical" evidence="1">
    <location>
        <begin position="6"/>
        <end position="25"/>
    </location>
</feature>
<dbReference type="Proteomes" id="UP000694425">
    <property type="component" value="Unplaced"/>
</dbReference>
<evidence type="ECO:0000256" key="1">
    <source>
        <dbReference type="SAM" id="Phobius"/>
    </source>
</evidence>
<name>A0A8C7ATP8_NEOVI</name>
<reference evidence="2" key="2">
    <citation type="submission" date="2025-09" db="UniProtKB">
        <authorList>
            <consortium name="Ensembl"/>
        </authorList>
    </citation>
    <scope>IDENTIFICATION</scope>
</reference>
<proteinExistence type="predicted"/>
<dbReference type="Ensembl" id="ENSNVIT00000014005.1">
    <property type="protein sequence ID" value="ENSNVIP00000011933.1"/>
    <property type="gene ID" value="ENSNVIG00000009452.1"/>
</dbReference>
<keyword evidence="1" id="KW-0472">Membrane</keyword>
<evidence type="ECO:0000313" key="3">
    <source>
        <dbReference type="Proteomes" id="UP000694425"/>
    </source>
</evidence>
<dbReference type="AlphaFoldDB" id="A0A8C7ATP8"/>